<dbReference type="CDD" id="cd02440">
    <property type="entry name" value="AdoMet_MTases"/>
    <property type="match status" value="1"/>
</dbReference>
<comment type="caution">
    <text evidence="6">The sequence shown here is derived from an EMBL/GenBank/DDBJ whole genome shotgun (WGS) entry which is preliminary data.</text>
</comment>
<dbReference type="EMBL" id="QHLZ01000001">
    <property type="protein sequence ID" value="PXA69149.1"/>
    <property type="molecule type" value="Genomic_DNA"/>
</dbReference>
<feature type="domain" description="Methyltransferase" evidence="5">
    <location>
        <begin position="88"/>
        <end position="177"/>
    </location>
</feature>
<keyword evidence="3" id="KW-0949">S-adenosyl-L-methionine</keyword>
<dbReference type="Pfam" id="PF13649">
    <property type="entry name" value="Methyltransf_25"/>
    <property type="match status" value="1"/>
</dbReference>
<proteinExistence type="predicted"/>
<dbReference type="InterPro" id="IPR029063">
    <property type="entry name" value="SAM-dependent_MTases_sf"/>
</dbReference>
<evidence type="ECO:0000313" key="6">
    <source>
        <dbReference type="EMBL" id="PXA69149.1"/>
    </source>
</evidence>
<accession>A0A2V3DV06</accession>
<evidence type="ECO:0000256" key="3">
    <source>
        <dbReference type="ARBA" id="ARBA00022691"/>
    </source>
</evidence>
<dbReference type="AlphaFoldDB" id="A0A2V3DV06"/>
<gene>
    <name evidence="6" type="ORF">CVS29_00810</name>
</gene>
<keyword evidence="2 6" id="KW-0808">Transferase</keyword>
<evidence type="ECO:0000256" key="1">
    <source>
        <dbReference type="ARBA" id="ARBA00022603"/>
    </source>
</evidence>
<dbReference type="PANTHER" id="PTHR43464:SF19">
    <property type="entry name" value="UBIQUINONE BIOSYNTHESIS O-METHYLTRANSFERASE, MITOCHONDRIAL"/>
    <property type="match status" value="1"/>
</dbReference>
<feature type="region of interest" description="Disordered" evidence="4">
    <location>
        <begin position="1"/>
        <end position="29"/>
    </location>
</feature>
<dbReference type="PANTHER" id="PTHR43464">
    <property type="entry name" value="METHYLTRANSFERASE"/>
    <property type="match status" value="1"/>
</dbReference>
<dbReference type="GO" id="GO:0008168">
    <property type="term" value="F:methyltransferase activity"/>
    <property type="evidence" value="ECO:0007669"/>
    <property type="project" value="UniProtKB-KW"/>
</dbReference>
<dbReference type="SUPFAM" id="SSF53335">
    <property type="entry name" value="S-adenosyl-L-methionine-dependent methyltransferases"/>
    <property type="match status" value="1"/>
</dbReference>
<reference evidence="6 7" key="1">
    <citation type="submission" date="2018-05" db="EMBL/GenBank/DDBJ databases">
        <title>Genetic diversity of glacier-inhabiting Cryobacterium bacteria in China and description of Cryobacterium mengkeensis sp. nov. and Arthrobacter glacialis sp. nov.</title>
        <authorList>
            <person name="Liu Q."/>
            <person name="Xin Y.-H."/>
        </authorList>
    </citation>
    <scope>NUCLEOTIDE SEQUENCE [LARGE SCALE GENOMIC DNA]</scope>
    <source>
        <strain evidence="6 7">GP3</strain>
    </source>
</reference>
<feature type="compositionally biased region" description="Pro residues" evidence="4">
    <location>
        <begin position="7"/>
        <end position="16"/>
    </location>
</feature>
<protein>
    <submittedName>
        <fullName evidence="6">Methyltransferase</fullName>
    </submittedName>
</protein>
<name>A0A2V3DV06_9MICC</name>
<dbReference type="GO" id="GO:0032259">
    <property type="term" value="P:methylation"/>
    <property type="evidence" value="ECO:0007669"/>
    <property type="project" value="UniProtKB-KW"/>
</dbReference>
<evidence type="ECO:0000259" key="5">
    <source>
        <dbReference type="Pfam" id="PF13649"/>
    </source>
</evidence>
<evidence type="ECO:0000313" key="7">
    <source>
        <dbReference type="Proteomes" id="UP000246303"/>
    </source>
</evidence>
<keyword evidence="1 6" id="KW-0489">Methyltransferase</keyword>
<dbReference type="InterPro" id="IPR041698">
    <property type="entry name" value="Methyltransf_25"/>
</dbReference>
<dbReference type="Proteomes" id="UP000246303">
    <property type="component" value="Unassembled WGS sequence"/>
</dbReference>
<evidence type="ECO:0000256" key="4">
    <source>
        <dbReference type="SAM" id="MobiDB-lite"/>
    </source>
</evidence>
<organism evidence="6 7">
    <name type="scientific">Arthrobacter psychrochitiniphilus</name>
    <dbReference type="NCBI Taxonomy" id="291045"/>
    <lineage>
        <taxon>Bacteria</taxon>
        <taxon>Bacillati</taxon>
        <taxon>Actinomycetota</taxon>
        <taxon>Actinomycetes</taxon>
        <taxon>Micrococcales</taxon>
        <taxon>Micrococcaceae</taxon>
        <taxon>Arthrobacter</taxon>
    </lineage>
</organism>
<dbReference type="Gene3D" id="3.40.50.150">
    <property type="entry name" value="Vaccinia Virus protein VP39"/>
    <property type="match status" value="1"/>
</dbReference>
<keyword evidence="7" id="KW-1185">Reference proteome</keyword>
<dbReference type="OrthoDB" id="9800454at2"/>
<sequence>MPERAPEPTPEPAPEPAHPEQPLASPRFLAVRDQKAREEMDNPHCEPTKLARTYAQFPLINAVVSRWRSVYKQLIRPLLSTTHTTTLLDIGCGGGDIPAALARWAARDGLSLQITAIDPDPRAIGYSRAHSAHPGVEFRQAHSSALVTEGAVYDVVISNHMLHHLSAAELTDLLTDSAAMAQQLVVHSDIARSPLAYALFSVATWPFFPGSFIRHDGLISIRRSYTAAELRTQLPPGWWVQSARPWRNLLRSTPGPQHV</sequence>
<dbReference type="NCBIfam" id="NF004851">
    <property type="entry name" value="PRK06202.1"/>
    <property type="match status" value="1"/>
</dbReference>
<evidence type="ECO:0000256" key="2">
    <source>
        <dbReference type="ARBA" id="ARBA00022679"/>
    </source>
</evidence>